<evidence type="ECO:0000256" key="2">
    <source>
        <dbReference type="ARBA" id="ARBA00022670"/>
    </source>
</evidence>
<evidence type="ECO:0000259" key="9">
    <source>
        <dbReference type="PROSITE" id="PS51767"/>
    </source>
</evidence>
<dbReference type="PANTHER" id="PTHR47965">
    <property type="entry name" value="ASPARTYL PROTEASE-RELATED"/>
    <property type="match status" value="1"/>
</dbReference>
<name>F4P0J7_BATDJ</name>
<feature type="signal peptide" evidence="8">
    <location>
        <begin position="1"/>
        <end position="18"/>
    </location>
</feature>
<accession>F4P0J7</accession>
<feature type="region of interest" description="Disordered" evidence="7">
    <location>
        <begin position="426"/>
        <end position="460"/>
    </location>
</feature>
<dbReference type="PROSITE" id="PS51767">
    <property type="entry name" value="PEPTIDASE_A1"/>
    <property type="match status" value="1"/>
</dbReference>
<gene>
    <name evidence="10" type="ORF">BATDEDRAFT_87892</name>
</gene>
<evidence type="ECO:0000256" key="4">
    <source>
        <dbReference type="ARBA" id="ARBA00022750"/>
    </source>
</evidence>
<dbReference type="EMBL" id="GL882882">
    <property type="protein sequence ID" value="EGF81296.1"/>
    <property type="molecule type" value="Genomic_DNA"/>
</dbReference>
<sequence>MDCICDEFILLALQAVAAIQIPLESPNGITSQPSNRLSKRSPVKLSGDIGRCFKIKVNVDGVNLALQVDSAFSDIIVPLSSSSNNVGLASESISSEKPVNINYNDDEYNGVTSTATVTIPGTGIAGVNLPVLAIQKQSASLVGIGGKLGQGIFGFGHSLFSKHYSQFTAMDILYNDGVIPNNEIGLQLCPYGAALKSSINIGNTDVTTKCGTDGKSVAWVQSPKNNQFSVNIKSILVNDKSVELPEEFQQVVEDGRTLYSSVETCYMYMCFPEMVVYVLINSILDSDAITVKTMFKNDHFSKRKIKKKLQKNHLMSKSKYSVDWDKMPTLSIVMFSQAPVTDDNRDSVVTITLGPKDYMQIIDSEDFMFTVTACPNDYANLGTSFMTRLRLTFDLQNQRIGFGPGCGCETATDGYPTISNGDQVLWSPSQLPEQPSTSGSDGTSTPKKSFWRLGSTRHGSKQAKFNYEKFDG</sequence>
<evidence type="ECO:0000256" key="3">
    <source>
        <dbReference type="ARBA" id="ARBA00022729"/>
    </source>
</evidence>
<evidence type="ECO:0000256" key="8">
    <source>
        <dbReference type="SAM" id="SignalP"/>
    </source>
</evidence>
<dbReference type="RefSeq" id="XP_006678158.1">
    <property type="nucleotide sequence ID" value="XM_006678095.1"/>
</dbReference>
<dbReference type="InParanoid" id="F4P0J7"/>
<protein>
    <recommendedName>
        <fullName evidence="9">Peptidase A1 domain-containing protein</fullName>
    </recommendedName>
</protein>
<evidence type="ECO:0000256" key="6">
    <source>
        <dbReference type="ARBA" id="ARBA00023145"/>
    </source>
</evidence>
<dbReference type="AlphaFoldDB" id="F4P0J7"/>
<reference evidence="10 11" key="1">
    <citation type="submission" date="2009-12" db="EMBL/GenBank/DDBJ databases">
        <title>The draft genome of Batrachochytrium dendrobatidis.</title>
        <authorList>
            <consortium name="US DOE Joint Genome Institute (JGI-PGF)"/>
            <person name="Kuo A."/>
            <person name="Salamov A."/>
            <person name="Schmutz J."/>
            <person name="Lucas S."/>
            <person name="Pitluck S."/>
            <person name="Rosenblum E."/>
            <person name="Stajich J."/>
            <person name="Eisen M."/>
            <person name="Grigoriev I.V."/>
        </authorList>
    </citation>
    <scope>NUCLEOTIDE SEQUENCE [LARGE SCALE GENOMIC DNA]</scope>
    <source>
        <strain evidence="11">JAM81 / FGSC 10211</strain>
    </source>
</reference>
<dbReference type="GO" id="GO:0004190">
    <property type="term" value="F:aspartic-type endopeptidase activity"/>
    <property type="evidence" value="ECO:0007669"/>
    <property type="project" value="UniProtKB-KW"/>
</dbReference>
<dbReference type="Gene3D" id="2.40.70.10">
    <property type="entry name" value="Acid Proteases"/>
    <property type="match status" value="2"/>
</dbReference>
<dbReference type="InterPro" id="IPR021109">
    <property type="entry name" value="Peptidase_aspartic_dom_sf"/>
</dbReference>
<evidence type="ECO:0000256" key="7">
    <source>
        <dbReference type="SAM" id="MobiDB-lite"/>
    </source>
</evidence>
<feature type="chain" id="PRO_5003314758" description="Peptidase A1 domain-containing protein" evidence="8">
    <location>
        <begin position="19"/>
        <end position="472"/>
    </location>
</feature>
<comment type="similarity">
    <text evidence="1">Belongs to the peptidase A1 family.</text>
</comment>
<dbReference type="SUPFAM" id="SSF50630">
    <property type="entry name" value="Acid proteases"/>
    <property type="match status" value="1"/>
</dbReference>
<evidence type="ECO:0000313" key="10">
    <source>
        <dbReference type="EMBL" id="EGF81296.1"/>
    </source>
</evidence>
<keyword evidence="4" id="KW-0064">Aspartyl protease</keyword>
<feature type="domain" description="Peptidase A1" evidence="9">
    <location>
        <begin position="51"/>
        <end position="403"/>
    </location>
</feature>
<keyword evidence="11" id="KW-1185">Reference proteome</keyword>
<dbReference type="OrthoDB" id="2747330at2759"/>
<keyword evidence="3 8" id="KW-0732">Signal</keyword>
<dbReference type="HOGENOM" id="CLU_037528_0_0_1"/>
<keyword evidence="6" id="KW-0865">Zymogen</keyword>
<dbReference type="GeneID" id="18242957"/>
<dbReference type="GO" id="GO:0006508">
    <property type="term" value="P:proteolysis"/>
    <property type="evidence" value="ECO:0007669"/>
    <property type="project" value="UniProtKB-KW"/>
</dbReference>
<dbReference type="InterPro" id="IPR033121">
    <property type="entry name" value="PEPTIDASE_A1"/>
</dbReference>
<dbReference type="Pfam" id="PF00026">
    <property type="entry name" value="Asp"/>
    <property type="match status" value="1"/>
</dbReference>
<dbReference type="PANTHER" id="PTHR47965:SF12">
    <property type="entry name" value="ASPARTIC PROTEINASE 3-RELATED"/>
    <property type="match status" value="1"/>
</dbReference>
<dbReference type="Proteomes" id="UP000007241">
    <property type="component" value="Unassembled WGS sequence"/>
</dbReference>
<organism evidence="10 11">
    <name type="scientific">Batrachochytrium dendrobatidis (strain JAM81 / FGSC 10211)</name>
    <name type="common">Frog chytrid fungus</name>
    <dbReference type="NCBI Taxonomy" id="684364"/>
    <lineage>
        <taxon>Eukaryota</taxon>
        <taxon>Fungi</taxon>
        <taxon>Fungi incertae sedis</taxon>
        <taxon>Chytridiomycota</taxon>
        <taxon>Chytridiomycota incertae sedis</taxon>
        <taxon>Chytridiomycetes</taxon>
        <taxon>Rhizophydiales</taxon>
        <taxon>Rhizophydiales incertae sedis</taxon>
        <taxon>Batrachochytrium</taxon>
    </lineage>
</organism>
<dbReference type="FunFam" id="2.40.70.10:FF:000132">
    <property type="entry name" value="Uncharacterized protein"/>
    <property type="match status" value="1"/>
</dbReference>
<feature type="compositionally biased region" description="Low complexity" evidence="7">
    <location>
        <begin position="435"/>
        <end position="448"/>
    </location>
</feature>
<proteinExistence type="inferred from homology"/>
<keyword evidence="2" id="KW-0645">Protease</keyword>
<dbReference type="InterPro" id="IPR001461">
    <property type="entry name" value="Aspartic_peptidase_A1"/>
</dbReference>
<evidence type="ECO:0000256" key="5">
    <source>
        <dbReference type="ARBA" id="ARBA00022801"/>
    </source>
</evidence>
<evidence type="ECO:0000313" key="11">
    <source>
        <dbReference type="Proteomes" id="UP000007241"/>
    </source>
</evidence>
<evidence type="ECO:0000256" key="1">
    <source>
        <dbReference type="ARBA" id="ARBA00007447"/>
    </source>
</evidence>
<dbReference type="FunFam" id="2.40.70.10:FF:000017">
    <property type="entry name" value="Uncharacterized protein"/>
    <property type="match status" value="1"/>
</dbReference>
<keyword evidence="5" id="KW-0378">Hydrolase</keyword>